<evidence type="ECO:0000256" key="1">
    <source>
        <dbReference type="SAM" id="MobiDB-lite"/>
    </source>
</evidence>
<dbReference type="EMBL" id="MCOL01000001">
    <property type="protein sequence ID" value="ODO62246.1"/>
    <property type="molecule type" value="Genomic_DNA"/>
</dbReference>
<gene>
    <name evidence="2" type="ORF">LPJSA22_02253</name>
</gene>
<feature type="region of interest" description="Disordered" evidence="1">
    <location>
        <begin position="1"/>
        <end position="43"/>
    </location>
</feature>
<dbReference type="PATRIC" id="fig|1590.225.peg.1888"/>
<organism evidence="2 3">
    <name type="scientific">Lactiplantibacillus plantarum</name>
    <name type="common">Lactobacillus plantarum</name>
    <dbReference type="NCBI Taxonomy" id="1590"/>
    <lineage>
        <taxon>Bacteria</taxon>
        <taxon>Bacillati</taxon>
        <taxon>Bacillota</taxon>
        <taxon>Bacilli</taxon>
        <taxon>Lactobacillales</taxon>
        <taxon>Lactobacillaceae</taxon>
        <taxon>Lactiplantibacillus</taxon>
    </lineage>
</organism>
<comment type="caution">
    <text evidence="2">The sequence shown here is derived from an EMBL/GenBank/DDBJ whole genome shotgun (WGS) entry which is preliminary data.</text>
</comment>
<evidence type="ECO:0000313" key="3">
    <source>
        <dbReference type="Proteomes" id="UP000094892"/>
    </source>
</evidence>
<name>A0A1E3KW11_LACPN</name>
<evidence type="ECO:0000313" key="2">
    <source>
        <dbReference type="EMBL" id="ODO62246.1"/>
    </source>
</evidence>
<dbReference type="RefSeq" id="WP_072535450.1">
    <property type="nucleotide sequence ID" value="NZ_CP110242.1"/>
</dbReference>
<protein>
    <submittedName>
        <fullName evidence="2">Uncharacterized protein</fullName>
    </submittedName>
</protein>
<dbReference type="Proteomes" id="UP000094892">
    <property type="component" value="Unassembled WGS sequence"/>
</dbReference>
<accession>A0A1E3KW11</accession>
<dbReference type="AlphaFoldDB" id="A0A1E3KW11"/>
<sequence length="43" mass="4887">MNGYDSWLIDQEEAAEGWRDDAPTKEDLIESGVIADEEDDEND</sequence>
<proteinExistence type="predicted"/>
<feature type="compositionally biased region" description="Basic and acidic residues" evidence="1">
    <location>
        <begin position="16"/>
        <end position="28"/>
    </location>
</feature>
<reference evidence="2 3" key="1">
    <citation type="submission" date="2016-08" db="EMBL/GenBank/DDBJ databases">
        <title>Genome sequencing of Lactobacillus plantarum JSA22, isolated from fermented soybean paste.</title>
        <authorList>
            <person name="Choi H.S."/>
        </authorList>
    </citation>
    <scope>NUCLEOTIDE SEQUENCE [LARGE SCALE GENOMIC DNA]</scope>
    <source>
        <strain evidence="2 3">JSA22</strain>
    </source>
</reference>